<dbReference type="AlphaFoldDB" id="A0A9N8F3G4"/>
<keyword evidence="4" id="KW-1185">Reference proteome</keyword>
<evidence type="ECO:0000313" key="3">
    <source>
        <dbReference type="EMBL" id="CAB9530626.1"/>
    </source>
</evidence>
<comment type="caution">
    <text evidence="3">The sequence shown here is derived from an EMBL/GenBank/DDBJ whole genome shotgun (WGS) entry which is preliminary data.</text>
</comment>
<evidence type="ECO:0000313" key="4">
    <source>
        <dbReference type="Proteomes" id="UP001153069"/>
    </source>
</evidence>
<feature type="region of interest" description="Disordered" evidence="1">
    <location>
        <begin position="51"/>
        <end position="118"/>
    </location>
</feature>
<dbReference type="Gene3D" id="2.60.120.620">
    <property type="entry name" value="q2cbj1_9rhob like domain"/>
    <property type="match status" value="1"/>
</dbReference>
<feature type="compositionally biased region" description="Basic residues" evidence="1">
    <location>
        <begin position="51"/>
        <end position="65"/>
    </location>
</feature>
<feature type="signal peptide" evidence="2">
    <location>
        <begin position="1"/>
        <end position="22"/>
    </location>
</feature>
<sequence>MRPSSLYITLLVVLSVLELVYGFVVVVPPPSAVASPRQQSWTLLFASGKKTKKGGMAEKRKRRSQARQQRQQALMEANAQLPASKLDFKTPPPPPTPTAPGGSATVEELEQEATNSKARELVETQRESVNMLTHVTEQLEASSSRLEELSSQEEGYVVIDNLLDETVVQQLQDESMALYEQNEMTADVSQLGTGEFITAIQGGAEQYPKCPRTIEWVVAVTGKLAALCNSQLQDAVELEDRACSRAVARLFDRSSLQASLHLLMGQDSPEAVQHAIQNLKPASLQTVIERDQEDDEEEEDFRKISVCYFLTDPTWNEDCGGHLTFATGSTTEGATTTTTIIEALRNRLVIWRSDTTRVRREPFRGSEILTTASTIELHLVQKQQG</sequence>
<proteinExistence type="predicted"/>
<gene>
    <name evidence="3" type="ORF">SEMRO_2966_G341120.1</name>
</gene>
<keyword evidence="2" id="KW-0732">Signal</keyword>
<reference evidence="3" key="1">
    <citation type="submission" date="2020-06" db="EMBL/GenBank/DDBJ databases">
        <authorList>
            <consortium name="Plant Systems Biology data submission"/>
        </authorList>
    </citation>
    <scope>NUCLEOTIDE SEQUENCE</scope>
    <source>
        <strain evidence="3">D6</strain>
    </source>
</reference>
<accession>A0A9N8F3G4</accession>
<organism evidence="3 4">
    <name type="scientific">Seminavis robusta</name>
    <dbReference type="NCBI Taxonomy" id="568900"/>
    <lineage>
        <taxon>Eukaryota</taxon>
        <taxon>Sar</taxon>
        <taxon>Stramenopiles</taxon>
        <taxon>Ochrophyta</taxon>
        <taxon>Bacillariophyta</taxon>
        <taxon>Bacillariophyceae</taxon>
        <taxon>Bacillariophycidae</taxon>
        <taxon>Naviculales</taxon>
        <taxon>Naviculaceae</taxon>
        <taxon>Seminavis</taxon>
    </lineage>
</organism>
<evidence type="ECO:0000256" key="2">
    <source>
        <dbReference type="SAM" id="SignalP"/>
    </source>
</evidence>
<protein>
    <submittedName>
        <fullName evidence="3">Uncharacterized protein</fullName>
    </submittedName>
</protein>
<evidence type="ECO:0000256" key="1">
    <source>
        <dbReference type="SAM" id="MobiDB-lite"/>
    </source>
</evidence>
<dbReference type="EMBL" id="CAICTM010002964">
    <property type="protein sequence ID" value="CAB9530626.1"/>
    <property type="molecule type" value="Genomic_DNA"/>
</dbReference>
<dbReference type="OrthoDB" id="48974at2759"/>
<feature type="chain" id="PRO_5040375208" evidence="2">
    <location>
        <begin position="23"/>
        <end position="385"/>
    </location>
</feature>
<dbReference type="Proteomes" id="UP001153069">
    <property type="component" value="Unassembled WGS sequence"/>
</dbReference>
<name>A0A9N8F3G4_9STRA</name>